<sequence length="527" mass="54048">MIRYAQLWAADPDAWRAAAGDWRAGVGTLDRREAELASVGRRLAGDWTGPAGRAALGRLDGLGRAMSDGRPALLEADQLLSRFADRLDRARALLGTAVSAAEGEGLAVDPRGAVSFGPAAPTGAEPGRARAVEQIRAALTLAGDADAETAGRLTALARRTGPELPADAPAGAPAPGAAPAAVCRWWDGLGDAARAWFVARAPALVGRLDGLPAAVRDRANRLLLGALRAELLTRRLRLLTGHRPPWVAVELSRLSRSLAGLDALSTRLAAPGRRAYLLGLDASADGRAVVAVGDPDAADTVLTYVPGMTADLADAAGELSRVERVVDRCAELAPADGAAGVLWLDYDAPDFLDEAARRAPADTAAPGLHRFVAGLRAGHDGGPVRLTVLGHSYGSLVVGSTARLPGFAADALVLVGSPGVGVEHAADLGLPAGRVWATTAGDDPIQYAARRPAGLLGDALRPVGPPDLPPGWALAAPGRELWFGRNPVDPAFGAGVFAGTPHGHGGYWDAGNPALDGMARIVLGGHP</sequence>
<protein>
    <submittedName>
        <fullName evidence="2">Alpha/beta hydrolase</fullName>
    </submittedName>
</protein>
<dbReference type="SUPFAM" id="SSF53474">
    <property type="entry name" value="alpha/beta-Hydrolases"/>
    <property type="match status" value="1"/>
</dbReference>
<accession>A0ABV6NQ04</accession>
<comment type="caution">
    <text evidence="2">The sequence shown here is derived from an EMBL/GenBank/DDBJ whole genome shotgun (WGS) entry which is preliminary data.</text>
</comment>
<dbReference type="SUPFAM" id="SSF140453">
    <property type="entry name" value="EsxAB dimer-like"/>
    <property type="match status" value="1"/>
</dbReference>
<organism evidence="2 3">
    <name type="scientific">Plantactinospora siamensis</name>
    <dbReference type="NCBI Taxonomy" id="555372"/>
    <lineage>
        <taxon>Bacteria</taxon>
        <taxon>Bacillati</taxon>
        <taxon>Actinomycetota</taxon>
        <taxon>Actinomycetes</taxon>
        <taxon>Micromonosporales</taxon>
        <taxon>Micromonosporaceae</taxon>
        <taxon>Plantactinospora</taxon>
    </lineage>
</organism>
<name>A0ABV6NQ04_9ACTN</name>
<evidence type="ECO:0000259" key="1">
    <source>
        <dbReference type="Pfam" id="PF06259"/>
    </source>
</evidence>
<proteinExistence type="predicted"/>
<dbReference type="Pfam" id="PF06259">
    <property type="entry name" value="Abhydrolase_8"/>
    <property type="match status" value="1"/>
</dbReference>
<dbReference type="GO" id="GO:0016787">
    <property type="term" value="F:hydrolase activity"/>
    <property type="evidence" value="ECO:0007669"/>
    <property type="project" value="UniProtKB-KW"/>
</dbReference>
<keyword evidence="2" id="KW-0378">Hydrolase</keyword>
<dbReference type="InterPro" id="IPR036689">
    <property type="entry name" value="ESAT-6-like_sf"/>
</dbReference>
<evidence type="ECO:0000313" key="2">
    <source>
        <dbReference type="EMBL" id="MFC0562764.1"/>
    </source>
</evidence>
<dbReference type="EMBL" id="JBHLUE010000001">
    <property type="protein sequence ID" value="MFC0562764.1"/>
    <property type="molecule type" value="Genomic_DNA"/>
</dbReference>
<dbReference type="InterPro" id="IPR029058">
    <property type="entry name" value="AB_hydrolase_fold"/>
</dbReference>
<evidence type="ECO:0000313" key="3">
    <source>
        <dbReference type="Proteomes" id="UP001589894"/>
    </source>
</evidence>
<keyword evidence="3" id="KW-1185">Reference proteome</keyword>
<reference evidence="2 3" key="1">
    <citation type="submission" date="2024-09" db="EMBL/GenBank/DDBJ databases">
        <authorList>
            <person name="Sun Q."/>
            <person name="Mori K."/>
        </authorList>
    </citation>
    <scope>NUCLEOTIDE SEQUENCE [LARGE SCALE GENOMIC DNA]</scope>
    <source>
        <strain evidence="2 3">TBRC 2205</strain>
    </source>
</reference>
<dbReference type="Proteomes" id="UP001589894">
    <property type="component" value="Unassembled WGS sequence"/>
</dbReference>
<dbReference type="InterPro" id="IPR010427">
    <property type="entry name" value="DUF1023"/>
</dbReference>
<feature type="domain" description="DUF1023" evidence="1">
    <location>
        <begin position="281"/>
        <end position="449"/>
    </location>
</feature>
<dbReference type="RefSeq" id="WP_377334682.1">
    <property type="nucleotide sequence ID" value="NZ_JBHLUE010000001.1"/>
</dbReference>
<gene>
    <name evidence="2" type="ORF">ACFFHU_01035</name>
</gene>